<organism evidence="2 3">
    <name type="scientific">Paraclostridium benzoelyticum</name>
    <dbReference type="NCBI Taxonomy" id="1629550"/>
    <lineage>
        <taxon>Bacteria</taxon>
        <taxon>Bacillati</taxon>
        <taxon>Bacillota</taxon>
        <taxon>Clostridia</taxon>
        <taxon>Peptostreptococcales</taxon>
        <taxon>Peptostreptococcaceae</taxon>
        <taxon>Paraclostridium</taxon>
    </lineage>
</organism>
<reference evidence="2 3" key="1">
    <citation type="submission" date="2015-04" db="EMBL/GenBank/DDBJ databases">
        <title>Microcin producing Clostridium sp. JC272T.</title>
        <authorList>
            <person name="Jyothsna T."/>
            <person name="Sasikala C."/>
            <person name="Ramana C."/>
        </authorList>
    </citation>
    <scope>NUCLEOTIDE SEQUENCE [LARGE SCALE GENOMIC DNA]</scope>
    <source>
        <strain evidence="2 3">JC272</strain>
    </source>
</reference>
<dbReference type="Proteomes" id="UP000034407">
    <property type="component" value="Unassembled WGS sequence"/>
</dbReference>
<dbReference type="PANTHER" id="PTHR42949:SF3">
    <property type="entry name" value="ANAEROBIC GLYCEROL-3-PHOSPHATE DEHYDROGENASE SUBUNIT B"/>
    <property type="match status" value="1"/>
</dbReference>
<dbReference type="PATRIC" id="fig|1629550.3.peg.3458"/>
<dbReference type="GO" id="GO:0004497">
    <property type="term" value="F:monooxygenase activity"/>
    <property type="evidence" value="ECO:0007669"/>
    <property type="project" value="UniProtKB-KW"/>
</dbReference>
<dbReference type="PANTHER" id="PTHR42949">
    <property type="entry name" value="ANAEROBIC GLYCEROL-3-PHOSPHATE DEHYDROGENASE SUBUNIT B"/>
    <property type="match status" value="1"/>
</dbReference>
<comment type="caution">
    <text evidence="2">The sequence shown here is derived from an EMBL/GenBank/DDBJ whole genome shotgun (WGS) entry which is preliminary data.</text>
</comment>
<keyword evidence="1" id="KW-0560">Oxidoreductase</keyword>
<dbReference type="OrthoDB" id="1749496at2"/>
<dbReference type="InterPro" id="IPR036188">
    <property type="entry name" value="FAD/NAD-bd_sf"/>
</dbReference>
<accession>A0A0M3DLQ1</accession>
<proteinExistence type="predicted"/>
<evidence type="ECO:0000313" key="2">
    <source>
        <dbReference type="EMBL" id="KKY02327.1"/>
    </source>
</evidence>
<keyword evidence="2" id="KW-0503">Monooxygenase</keyword>
<dbReference type="RefSeq" id="WP_046822121.1">
    <property type="nucleotide sequence ID" value="NZ_LBBT01000081.1"/>
</dbReference>
<evidence type="ECO:0000313" key="3">
    <source>
        <dbReference type="Proteomes" id="UP000034407"/>
    </source>
</evidence>
<keyword evidence="3" id="KW-1185">Reference proteome</keyword>
<dbReference type="EMBL" id="LBBT01000081">
    <property type="protein sequence ID" value="KKY02327.1"/>
    <property type="molecule type" value="Genomic_DNA"/>
</dbReference>
<dbReference type="SUPFAM" id="SSF51905">
    <property type="entry name" value="FAD/NAD(P)-binding domain"/>
    <property type="match status" value="1"/>
</dbReference>
<sequence length="298" mass="32630">MKAYDLIIVGGGAAGILCAIDANEKGIKNILLIEKDPVLGGALNLGDYNIIKEKTILGKDYKVSLLNKLDKCDIDVKLNTMVLKIEDNNEVLCTSPENGIEKIKGTNIILSNGAKEGSRKPVNMVGDRCSGILTVGMAKKIFNMPHMIPGKEILIAGNATLYMIEKELKDNNINVVGIITTDKDANTYGLTDNIYDNYSIESIYGQGRINRVKLSKGDQEIFVDCDTLIFSNPMLSDGLVAMRSDIKLNQVTTGPQVDKTFMTSRKNIYACGNGIFIHNSIEDIENECKEVIDSIVCK</sequence>
<protein>
    <submittedName>
        <fullName evidence="2">Monooxygenase</fullName>
    </submittedName>
</protein>
<dbReference type="InterPro" id="IPR051691">
    <property type="entry name" value="Metab_Enz_Cyan_OpOx_G3PDH"/>
</dbReference>
<dbReference type="Pfam" id="PF12831">
    <property type="entry name" value="FAD_oxidored"/>
    <property type="match status" value="1"/>
</dbReference>
<dbReference type="PRINTS" id="PR00411">
    <property type="entry name" value="PNDRDTASEI"/>
</dbReference>
<evidence type="ECO:0000256" key="1">
    <source>
        <dbReference type="ARBA" id="ARBA00023002"/>
    </source>
</evidence>
<dbReference type="AlphaFoldDB" id="A0A0M3DLQ1"/>
<name>A0A0M3DLQ1_9FIRM</name>
<gene>
    <name evidence="2" type="ORF">VN21_03800</name>
</gene>
<dbReference type="Gene3D" id="3.50.50.60">
    <property type="entry name" value="FAD/NAD(P)-binding domain"/>
    <property type="match status" value="2"/>
</dbReference>